<evidence type="ECO:0000259" key="2">
    <source>
        <dbReference type="Pfam" id="PF20432"/>
    </source>
</evidence>
<keyword evidence="6" id="KW-1185">Reference proteome</keyword>
<dbReference type="Pfam" id="PF20432">
    <property type="entry name" value="Xre-like-HTH"/>
    <property type="match status" value="1"/>
</dbReference>
<reference evidence="4 5" key="1">
    <citation type="submission" date="2017-12" db="EMBL/GenBank/DDBJ databases">
        <title>The genome sequence of Caulobacter flavus CGMCC1 15093.</title>
        <authorList>
            <person name="Gao J."/>
            <person name="Mao X."/>
            <person name="Sun J."/>
        </authorList>
    </citation>
    <scope>NUCLEOTIDE SEQUENCE [LARGE SCALE GENOMIC DNA]</scope>
    <source>
        <strain evidence="4 5">CGMCC1 15093</strain>
    </source>
</reference>
<dbReference type="NCBIfam" id="TIGR02293">
    <property type="entry name" value="TAS_TIGR02293"/>
    <property type="match status" value="1"/>
</dbReference>
<accession>A0A2N5CQG7</accession>
<dbReference type="RefSeq" id="WP_101714428.1">
    <property type="nucleotide sequence ID" value="NZ_CP026100.1"/>
</dbReference>
<dbReference type="GO" id="GO:0003677">
    <property type="term" value="F:DNA binding"/>
    <property type="evidence" value="ECO:0007669"/>
    <property type="project" value="InterPro"/>
</dbReference>
<dbReference type="EMBL" id="PJRQ01000039">
    <property type="protein sequence ID" value="PLR10043.1"/>
    <property type="molecule type" value="Genomic_DNA"/>
</dbReference>
<name>A0A2N5CQG7_9CAUL</name>
<evidence type="ECO:0000313" key="4">
    <source>
        <dbReference type="EMBL" id="PLR10043.1"/>
    </source>
</evidence>
<dbReference type="Proteomes" id="UP000234483">
    <property type="component" value="Unassembled WGS sequence"/>
</dbReference>
<feature type="domain" description="Antitoxin Xre/MbcA/ParS-like toxin-binding" evidence="1">
    <location>
        <begin position="90"/>
        <end position="140"/>
    </location>
</feature>
<dbReference type="InterPro" id="IPR011979">
    <property type="entry name" value="Antitox_Xre"/>
</dbReference>
<dbReference type="KEGG" id="cfh:C1707_08560"/>
<protein>
    <submittedName>
        <fullName evidence="4">Toxin-antitoxin system antitoxin component family protein</fullName>
    </submittedName>
</protein>
<organism evidence="4 5">
    <name type="scientific">Caulobacter flavus</name>
    <dbReference type="NCBI Taxonomy" id="1679497"/>
    <lineage>
        <taxon>Bacteria</taxon>
        <taxon>Pseudomonadati</taxon>
        <taxon>Pseudomonadota</taxon>
        <taxon>Alphaproteobacteria</taxon>
        <taxon>Caulobacterales</taxon>
        <taxon>Caulobacteraceae</taxon>
        <taxon>Caulobacter</taxon>
    </lineage>
</organism>
<sequence>MAPVLKIQELLGGEAVTGPLATEFDVVRLVRRGLPVASVDGFLAATQQPFSAIEPYVMPRRTFNRRRDADQPLDPAESDRMVRIARMVAAAEDVLGDQERAWRWLERPNRVLEGQAPISMADTDLGAQGVERLLGQIAHGLAA</sequence>
<evidence type="ECO:0000313" key="5">
    <source>
        <dbReference type="Proteomes" id="UP000234483"/>
    </source>
</evidence>
<dbReference type="OrthoDB" id="5918037at2"/>
<dbReference type="EMBL" id="CP026100">
    <property type="protein sequence ID" value="AYV49500.1"/>
    <property type="molecule type" value="Genomic_DNA"/>
</dbReference>
<reference evidence="3 6" key="2">
    <citation type="submission" date="2018-01" db="EMBL/GenBank/DDBJ databases">
        <title>Complete genome sequence of Caulobacter flavus RHGG3.</title>
        <authorList>
            <person name="Yang E."/>
        </authorList>
    </citation>
    <scope>NUCLEOTIDE SEQUENCE [LARGE SCALE GENOMIC DNA]</scope>
    <source>
        <strain evidence="3 6">RHGG3</strain>
    </source>
</reference>
<dbReference type="AlphaFoldDB" id="A0A2N5CQG7"/>
<evidence type="ECO:0000259" key="1">
    <source>
        <dbReference type="Pfam" id="PF09722"/>
    </source>
</evidence>
<dbReference type="InterPro" id="IPR046847">
    <property type="entry name" value="Xre-like_HTH"/>
</dbReference>
<gene>
    <name evidence="3" type="ORF">C1707_08560</name>
    <name evidence="4" type="ORF">CFHF_18225</name>
</gene>
<proteinExistence type="predicted"/>
<feature type="domain" description="Antitoxin Xre-like helix-turn-helix" evidence="2">
    <location>
        <begin position="25"/>
        <end position="86"/>
    </location>
</feature>
<evidence type="ECO:0000313" key="6">
    <source>
        <dbReference type="Proteomes" id="UP000281192"/>
    </source>
</evidence>
<dbReference type="Pfam" id="PF09722">
    <property type="entry name" value="Xre_MbcA_ParS_C"/>
    <property type="match status" value="1"/>
</dbReference>
<dbReference type="Proteomes" id="UP000281192">
    <property type="component" value="Chromosome"/>
</dbReference>
<evidence type="ECO:0000313" key="3">
    <source>
        <dbReference type="EMBL" id="AYV49500.1"/>
    </source>
</evidence>
<dbReference type="InterPro" id="IPR024467">
    <property type="entry name" value="Xre/MbcA/ParS-like_toxin-bd"/>
</dbReference>